<accession>A0A318KXK9</accession>
<dbReference type="EMBL" id="QJKH01000003">
    <property type="protein sequence ID" value="PXX80465.1"/>
    <property type="molecule type" value="Genomic_DNA"/>
</dbReference>
<keyword evidence="4" id="KW-1185">Reference proteome</keyword>
<dbReference type="Proteomes" id="UP000247612">
    <property type="component" value="Unassembled WGS sequence"/>
</dbReference>
<dbReference type="RefSeq" id="WP_022938424.1">
    <property type="nucleotide sequence ID" value="NZ_CABKRQ010000005.1"/>
</dbReference>
<proteinExistence type="predicted"/>
<comment type="caution">
    <text evidence="3">The sequence shown here is derived from an EMBL/GenBank/DDBJ whole genome shotgun (WGS) entry which is preliminary data.</text>
</comment>
<dbReference type="Gene3D" id="3.90.79.10">
    <property type="entry name" value="Nucleoside Triphosphate Pyrophosphohydrolase"/>
    <property type="match status" value="1"/>
</dbReference>
<evidence type="ECO:0000259" key="2">
    <source>
        <dbReference type="PROSITE" id="PS51462"/>
    </source>
</evidence>
<feature type="domain" description="Nudix hydrolase" evidence="2">
    <location>
        <begin position="19"/>
        <end position="156"/>
    </location>
</feature>
<evidence type="ECO:0000313" key="3">
    <source>
        <dbReference type="EMBL" id="PXX80465.1"/>
    </source>
</evidence>
<dbReference type="PROSITE" id="PS00893">
    <property type="entry name" value="NUDIX_BOX"/>
    <property type="match status" value="1"/>
</dbReference>
<dbReference type="PROSITE" id="PS51462">
    <property type="entry name" value="NUDIX"/>
    <property type="match status" value="1"/>
</dbReference>
<dbReference type="InterPro" id="IPR015797">
    <property type="entry name" value="NUDIX_hydrolase-like_dom_sf"/>
</dbReference>
<keyword evidence="1" id="KW-0378">Hydrolase</keyword>
<gene>
    <name evidence="3" type="ORF">DES51_10356</name>
</gene>
<dbReference type="STRING" id="1034346.GCA_000313565_02121"/>
<evidence type="ECO:0000313" key="4">
    <source>
        <dbReference type="Proteomes" id="UP000247612"/>
    </source>
</evidence>
<dbReference type="GO" id="GO:0016787">
    <property type="term" value="F:hydrolase activity"/>
    <property type="evidence" value="ECO:0007669"/>
    <property type="project" value="UniProtKB-KW"/>
</dbReference>
<dbReference type="InterPro" id="IPR020084">
    <property type="entry name" value="NUDIX_hydrolase_CS"/>
</dbReference>
<dbReference type="OrthoDB" id="511483at2"/>
<dbReference type="SUPFAM" id="SSF55811">
    <property type="entry name" value="Nudix"/>
    <property type="match status" value="1"/>
</dbReference>
<dbReference type="InterPro" id="IPR000086">
    <property type="entry name" value="NUDIX_hydrolase_dom"/>
</dbReference>
<dbReference type="Pfam" id="PF00293">
    <property type="entry name" value="NUDIX"/>
    <property type="match status" value="1"/>
</dbReference>
<organism evidence="3 4">
    <name type="scientific">Dielma fastidiosa</name>
    <dbReference type="NCBI Taxonomy" id="1034346"/>
    <lineage>
        <taxon>Bacteria</taxon>
        <taxon>Bacillati</taxon>
        <taxon>Bacillota</taxon>
        <taxon>Erysipelotrichia</taxon>
        <taxon>Erysipelotrichales</taxon>
        <taxon>Erysipelotrichaceae</taxon>
        <taxon>Dielma</taxon>
    </lineage>
</organism>
<dbReference type="AlphaFoldDB" id="A0A318KXK9"/>
<sequence length="167" mass="19854">MIRKRFTDDVFAKRDITHVRETVRMIAVYHDRYAFLEIKRDDIFGCLRHLETLGGGIEANESHAQAIQRELLEESGWEGEILRPLCVIEDTYHLIQRRTISHFYAVRLIRQSRPYAYTEEEKQLIHGLVFLSEEEVLKELSALDKQSIQKLIYQRDLFAYKCYLETC</sequence>
<name>A0A318KXK9_9FIRM</name>
<protein>
    <submittedName>
        <fullName evidence="3">NUDIX domain-containing protein</fullName>
    </submittedName>
</protein>
<evidence type="ECO:0000256" key="1">
    <source>
        <dbReference type="ARBA" id="ARBA00022801"/>
    </source>
</evidence>
<reference evidence="3 4" key="1">
    <citation type="submission" date="2018-05" db="EMBL/GenBank/DDBJ databases">
        <title>Genomic Encyclopedia of Type Strains, Phase IV (KMG-IV): sequencing the most valuable type-strain genomes for metagenomic binning, comparative biology and taxonomic classification.</title>
        <authorList>
            <person name="Goeker M."/>
        </authorList>
    </citation>
    <scope>NUCLEOTIDE SEQUENCE [LARGE SCALE GENOMIC DNA]</scope>
    <source>
        <strain evidence="3 4">JC118</strain>
    </source>
</reference>